<feature type="region of interest" description="Disordered" evidence="1">
    <location>
        <begin position="162"/>
        <end position="194"/>
    </location>
</feature>
<feature type="region of interest" description="Disordered" evidence="1">
    <location>
        <begin position="1"/>
        <end position="77"/>
    </location>
</feature>
<dbReference type="VEuPathDB" id="ToxoDB:BESB_003590"/>
<gene>
    <name evidence="2" type="ORF">BESB_003590</name>
</gene>
<accession>A0A2A9MHJ9</accession>
<name>A0A2A9MHJ9_BESBE</name>
<evidence type="ECO:0000256" key="1">
    <source>
        <dbReference type="SAM" id="MobiDB-lite"/>
    </source>
</evidence>
<dbReference type="OrthoDB" id="10441240at2759"/>
<comment type="caution">
    <text evidence="2">The sequence shown here is derived from an EMBL/GenBank/DDBJ whole genome shotgun (WGS) entry which is preliminary data.</text>
</comment>
<feature type="compositionally biased region" description="Basic and acidic residues" evidence="1">
    <location>
        <begin position="66"/>
        <end position="76"/>
    </location>
</feature>
<dbReference type="AlphaFoldDB" id="A0A2A9MHJ9"/>
<keyword evidence="3" id="KW-1185">Reference proteome</keyword>
<evidence type="ECO:0000313" key="3">
    <source>
        <dbReference type="Proteomes" id="UP000224006"/>
    </source>
</evidence>
<dbReference type="GeneID" id="40305422"/>
<dbReference type="EMBL" id="NWUJ01000001">
    <property type="protein sequence ID" value="PFH38018.1"/>
    <property type="molecule type" value="Genomic_DNA"/>
</dbReference>
<protein>
    <submittedName>
        <fullName evidence="2">Uncharacterized protein</fullName>
    </submittedName>
</protein>
<organism evidence="2 3">
    <name type="scientific">Besnoitia besnoiti</name>
    <name type="common">Apicomplexan protozoan</name>
    <dbReference type="NCBI Taxonomy" id="94643"/>
    <lineage>
        <taxon>Eukaryota</taxon>
        <taxon>Sar</taxon>
        <taxon>Alveolata</taxon>
        <taxon>Apicomplexa</taxon>
        <taxon>Conoidasida</taxon>
        <taxon>Coccidia</taxon>
        <taxon>Eucoccidiorida</taxon>
        <taxon>Eimeriorina</taxon>
        <taxon>Sarcocystidae</taxon>
        <taxon>Besnoitia</taxon>
    </lineage>
</organism>
<dbReference type="Proteomes" id="UP000224006">
    <property type="component" value="Chromosome I"/>
</dbReference>
<feature type="compositionally biased region" description="Acidic residues" evidence="1">
    <location>
        <begin position="162"/>
        <end position="180"/>
    </location>
</feature>
<reference evidence="2 3" key="1">
    <citation type="submission" date="2017-09" db="EMBL/GenBank/DDBJ databases">
        <title>Genome sequencing of Besnoitia besnoiti strain Bb-Ger1.</title>
        <authorList>
            <person name="Schares G."/>
            <person name="Venepally P."/>
            <person name="Lorenzi H.A."/>
        </authorList>
    </citation>
    <scope>NUCLEOTIDE SEQUENCE [LARGE SCALE GENOMIC DNA]</scope>
    <source>
        <strain evidence="2 3">Bb-Ger1</strain>
    </source>
</reference>
<dbReference type="RefSeq" id="XP_029222027.1">
    <property type="nucleotide sequence ID" value="XM_029359114.1"/>
</dbReference>
<proteinExistence type="predicted"/>
<evidence type="ECO:0000313" key="2">
    <source>
        <dbReference type="EMBL" id="PFH38018.1"/>
    </source>
</evidence>
<sequence>MASEAPCSSSRGELRRRRGRQDQTEDAAAFGVTTASTVIKAEGATSSSHSPSPSEPPSCAPSAARSDAEKSQDRSGCRSASRSLPAFRFSSPAFVAVLCVVQLLLLLASLQCTLFWRATLEAQSSQAEALRALVEESSNAMAGVRSRYACFVDRHLRPISREEEEGESDAFQAVEEENEEGPGARSGRRKTCRGRQTSEEEYRVLVDFRDKFAHTQQSIQAMTNKLLKTLDKRVKRVAEVADDVLNNPIFKGQR</sequence>
<dbReference type="KEGG" id="bbes:BESB_003590"/>